<proteinExistence type="predicted"/>
<dbReference type="GO" id="GO:0003677">
    <property type="term" value="F:DNA binding"/>
    <property type="evidence" value="ECO:0007669"/>
    <property type="project" value="InterPro"/>
</dbReference>
<reference evidence="2" key="1">
    <citation type="submission" date="2023-10" db="EMBL/GenBank/DDBJ databases">
        <title>Development of a sustainable strategy for remediation of hydrocarbon-contaminated territories based on the waste exchange concept.</title>
        <authorList>
            <person name="Krivoruchko A."/>
        </authorList>
    </citation>
    <scope>NUCLEOTIDE SEQUENCE</scope>
    <source>
        <strain evidence="2">IEGM 68</strain>
    </source>
</reference>
<dbReference type="EMBL" id="JAWLUP010000070">
    <property type="protein sequence ID" value="MDV7267088.1"/>
    <property type="molecule type" value="Genomic_DNA"/>
</dbReference>
<dbReference type="SUPFAM" id="SSF47413">
    <property type="entry name" value="lambda repressor-like DNA-binding domains"/>
    <property type="match status" value="1"/>
</dbReference>
<dbReference type="PROSITE" id="PS50943">
    <property type="entry name" value="HTH_CROC1"/>
    <property type="match status" value="1"/>
</dbReference>
<evidence type="ECO:0000313" key="3">
    <source>
        <dbReference type="Proteomes" id="UP001185863"/>
    </source>
</evidence>
<dbReference type="AlphaFoldDB" id="A0AAE4V1R7"/>
<dbReference type="Gene3D" id="1.10.260.40">
    <property type="entry name" value="lambda repressor-like DNA-binding domains"/>
    <property type="match status" value="1"/>
</dbReference>
<dbReference type="Pfam" id="PF01381">
    <property type="entry name" value="HTH_3"/>
    <property type="match status" value="1"/>
</dbReference>
<evidence type="ECO:0000313" key="2">
    <source>
        <dbReference type="EMBL" id="MDV7267088.1"/>
    </source>
</evidence>
<dbReference type="InterPro" id="IPR010982">
    <property type="entry name" value="Lambda_DNA-bd_dom_sf"/>
</dbReference>
<dbReference type="RefSeq" id="WP_317747787.1">
    <property type="nucleotide sequence ID" value="NZ_JAWLUP010000070.1"/>
</dbReference>
<dbReference type="CDD" id="cd00093">
    <property type="entry name" value="HTH_XRE"/>
    <property type="match status" value="1"/>
</dbReference>
<dbReference type="Proteomes" id="UP001185863">
    <property type="component" value="Unassembled WGS sequence"/>
</dbReference>
<organism evidence="2 3">
    <name type="scientific">Rhodococcus oxybenzonivorans</name>
    <dbReference type="NCBI Taxonomy" id="1990687"/>
    <lineage>
        <taxon>Bacteria</taxon>
        <taxon>Bacillati</taxon>
        <taxon>Actinomycetota</taxon>
        <taxon>Actinomycetes</taxon>
        <taxon>Mycobacteriales</taxon>
        <taxon>Nocardiaceae</taxon>
        <taxon>Rhodococcus</taxon>
    </lineage>
</organism>
<evidence type="ECO:0000259" key="1">
    <source>
        <dbReference type="PROSITE" id="PS50943"/>
    </source>
</evidence>
<feature type="domain" description="HTH cro/C1-type" evidence="1">
    <location>
        <begin position="19"/>
        <end position="73"/>
    </location>
</feature>
<name>A0AAE4V1R7_9NOCA</name>
<sequence length="81" mass="8747">MPELKPPISATVASFGARVRARRLELGWSQEVAADHIGIHFTHLGQIERGQRSSRIENILKVATGLQTTPGALLDGIPPPN</sequence>
<gene>
    <name evidence="2" type="ORF">R4315_21400</name>
</gene>
<accession>A0AAE4V1R7</accession>
<comment type="caution">
    <text evidence="2">The sequence shown here is derived from an EMBL/GenBank/DDBJ whole genome shotgun (WGS) entry which is preliminary data.</text>
</comment>
<protein>
    <submittedName>
        <fullName evidence="2">Helix-turn-helix transcriptional regulator</fullName>
    </submittedName>
</protein>
<dbReference type="SMART" id="SM00530">
    <property type="entry name" value="HTH_XRE"/>
    <property type="match status" value="1"/>
</dbReference>
<dbReference type="InterPro" id="IPR001387">
    <property type="entry name" value="Cro/C1-type_HTH"/>
</dbReference>